<dbReference type="SMART" id="SM00594">
    <property type="entry name" value="UAS"/>
    <property type="match status" value="1"/>
</dbReference>
<dbReference type="Gene3D" id="3.40.30.10">
    <property type="entry name" value="Glutaredoxin"/>
    <property type="match status" value="1"/>
</dbReference>
<evidence type="ECO:0000313" key="4">
    <source>
        <dbReference type="WBParaSite" id="GPUH_0001928001-mRNA-1"/>
    </source>
</evidence>
<dbReference type="GO" id="GO:0005634">
    <property type="term" value="C:nucleus"/>
    <property type="evidence" value="ECO:0007669"/>
    <property type="project" value="TreeGrafter"/>
</dbReference>
<sequence>MLQNGPTTSNQADDKRMTLQALFRPPIDIMFTGDWETVRYEASQRNQWLLINVQDDQEFACQTLNRDVWSNTAVKELIRSSFVFWQIHKDWADGNRICNYYRINSYPAIFVVDPRTGELLLTVKAAADAFSFCDQLATFLDSCPDYEARDRQLSAVQSSSGSSEQSASTEHVSPVGDMIFAMIFIKVHFSVRLKSKEASDSRQVRLSGYKQPNELKVHLSLS</sequence>
<evidence type="ECO:0000313" key="2">
    <source>
        <dbReference type="EMBL" id="VDN33471.1"/>
    </source>
</evidence>
<dbReference type="Pfam" id="PF13899">
    <property type="entry name" value="Thioredoxin_7"/>
    <property type="match status" value="1"/>
</dbReference>
<dbReference type="EMBL" id="UYRT01088207">
    <property type="protein sequence ID" value="VDN33471.1"/>
    <property type="molecule type" value="Genomic_DNA"/>
</dbReference>
<keyword evidence="3" id="KW-1185">Reference proteome</keyword>
<evidence type="ECO:0000259" key="1">
    <source>
        <dbReference type="SMART" id="SM00594"/>
    </source>
</evidence>
<dbReference type="InterPro" id="IPR050730">
    <property type="entry name" value="UBX_domain-protein"/>
</dbReference>
<dbReference type="SUPFAM" id="SSF52833">
    <property type="entry name" value="Thioredoxin-like"/>
    <property type="match status" value="1"/>
</dbReference>
<reference evidence="2 3" key="2">
    <citation type="submission" date="2018-11" db="EMBL/GenBank/DDBJ databases">
        <authorList>
            <consortium name="Pathogen Informatics"/>
        </authorList>
    </citation>
    <scope>NUCLEOTIDE SEQUENCE [LARGE SCALE GENOMIC DNA]</scope>
</reference>
<dbReference type="InterPro" id="IPR006577">
    <property type="entry name" value="UAS"/>
</dbReference>
<dbReference type="GO" id="GO:0043130">
    <property type="term" value="F:ubiquitin binding"/>
    <property type="evidence" value="ECO:0007669"/>
    <property type="project" value="TreeGrafter"/>
</dbReference>
<dbReference type="AlphaFoldDB" id="A0A183EE64"/>
<dbReference type="GO" id="GO:0043161">
    <property type="term" value="P:proteasome-mediated ubiquitin-dependent protein catabolic process"/>
    <property type="evidence" value="ECO:0007669"/>
    <property type="project" value="TreeGrafter"/>
</dbReference>
<feature type="domain" description="UAS" evidence="1">
    <location>
        <begin position="18"/>
        <end position="141"/>
    </location>
</feature>
<accession>A0A183EE64</accession>
<dbReference type="InterPro" id="IPR036249">
    <property type="entry name" value="Thioredoxin-like_sf"/>
</dbReference>
<protein>
    <submittedName>
        <fullName evidence="4">UAS domain-containing protein</fullName>
    </submittedName>
</protein>
<dbReference type="PANTHER" id="PTHR23322:SF6">
    <property type="entry name" value="UBX DOMAIN-CONTAINING PROTEIN 7"/>
    <property type="match status" value="1"/>
</dbReference>
<proteinExistence type="predicted"/>
<reference evidence="4" key="1">
    <citation type="submission" date="2016-06" db="UniProtKB">
        <authorList>
            <consortium name="WormBaseParasite"/>
        </authorList>
    </citation>
    <scope>IDENTIFICATION</scope>
</reference>
<dbReference type="WBParaSite" id="GPUH_0001928001-mRNA-1">
    <property type="protein sequence ID" value="GPUH_0001928001-mRNA-1"/>
    <property type="gene ID" value="GPUH_0001928001"/>
</dbReference>
<dbReference type="PANTHER" id="PTHR23322">
    <property type="entry name" value="FAS-ASSOCIATED PROTEIN"/>
    <property type="match status" value="1"/>
</dbReference>
<name>A0A183EE64_9BILA</name>
<dbReference type="CDD" id="cd02958">
    <property type="entry name" value="UAS"/>
    <property type="match status" value="1"/>
</dbReference>
<organism evidence="4">
    <name type="scientific">Gongylonema pulchrum</name>
    <dbReference type="NCBI Taxonomy" id="637853"/>
    <lineage>
        <taxon>Eukaryota</taxon>
        <taxon>Metazoa</taxon>
        <taxon>Ecdysozoa</taxon>
        <taxon>Nematoda</taxon>
        <taxon>Chromadorea</taxon>
        <taxon>Rhabditida</taxon>
        <taxon>Spirurina</taxon>
        <taxon>Spiruromorpha</taxon>
        <taxon>Spiruroidea</taxon>
        <taxon>Gongylonematidae</taxon>
        <taxon>Gongylonema</taxon>
    </lineage>
</organism>
<evidence type="ECO:0000313" key="3">
    <source>
        <dbReference type="Proteomes" id="UP000271098"/>
    </source>
</evidence>
<dbReference type="Proteomes" id="UP000271098">
    <property type="component" value="Unassembled WGS sequence"/>
</dbReference>
<gene>
    <name evidence="2" type="ORF">GPUH_LOCUS19255</name>
</gene>
<dbReference type="OrthoDB" id="270602at2759"/>